<dbReference type="InterPro" id="IPR051446">
    <property type="entry name" value="HTH_trans_reg/aminotransferase"/>
</dbReference>
<evidence type="ECO:0000259" key="6">
    <source>
        <dbReference type="PROSITE" id="PS50949"/>
    </source>
</evidence>
<dbReference type="InterPro" id="IPR036388">
    <property type="entry name" value="WH-like_DNA-bd_sf"/>
</dbReference>
<gene>
    <name evidence="7" type="ORF">MACH26_21400</name>
</gene>
<evidence type="ECO:0000256" key="5">
    <source>
        <dbReference type="ARBA" id="ARBA00023163"/>
    </source>
</evidence>
<evidence type="ECO:0000256" key="3">
    <source>
        <dbReference type="ARBA" id="ARBA00023015"/>
    </source>
</evidence>
<dbReference type="GO" id="GO:0003700">
    <property type="term" value="F:DNA-binding transcription factor activity"/>
    <property type="evidence" value="ECO:0007669"/>
    <property type="project" value="InterPro"/>
</dbReference>
<dbReference type="InterPro" id="IPR015421">
    <property type="entry name" value="PyrdxlP-dep_Trfase_major"/>
</dbReference>
<dbReference type="Pfam" id="PF00392">
    <property type="entry name" value="GntR"/>
    <property type="match status" value="1"/>
</dbReference>
<dbReference type="PANTHER" id="PTHR46577">
    <property type="entry name" value="HTH-TYPE TRANSCRIPTIONAL REGULATORY PROTEIN GABR"/>
    <property type="match status" value="1"/>
</dbReference>
<dbReference type="InterPro" id="IPR015424">
    <property type="entry name" value="PyrdxlP-dep_Trfase"/>
</dbReference>
<dbReference type="CDD" id="cd00609">
    <property type="entry name" value="AAT_like"/>
    <property type="match status" value="1"/>
</dbReference>
<dbReference type="PROSITE" id="PS50949">
    <property type="entry name" value="HTH_GNTR"/>
    <property type="match status" value="1"/>
</dbReference>
<dbReference type="KEGG" id="pmaw:MACH26_21400"/>
<comment type="similarity">
    <text evidence="1">In the C-terminal section; belongs to the class-I pyridoxal-phosphate-dependent aminotransferase family.</text>
</comment>
<organism evidence="7 8">
    <name type="scientific">Planctobacterium marinum</name>
    <dbReference type="NCBI Taxonomy" id="1631968"/>
    <lineage>
        <taxon>Bacteria</taxon>
        <taxon>Pseudomonadati</taxon>
        <taxon>Pseudomonadota</taxon>
        <taxon>Gammaproteobacteria</taxon>
        <taxon>Alteromonadales</taxon>
        <taxon>Alteromonadaceae</taxon>
        <taxon>Planctobacterium</taxon>
    </lineage>
</organism>
<evidence type="ECO:0000313" key="7">
    <source>
        <dbReference type="EMBL" id="BDX06619.1"/>
    </source>
</evidence>
<dbReference type="InterPro" id="IPR015422">
    <property type="entry name" value="PyrdxlP-dep_Trfase_small"/>
</dbReference>
<dbReference type="Gene3D" id="3.40.640.10">
    <property type="entry name" value="Type I PLP-dependent aspartate aminotransferase-like (Major domain)"/>
    <property type="match status" value="1"/>
</dbReference>
<dbReference type="InterPro" id="IPR000524">
    <property type="entry name" value="Tscrpt_reg_HTH_GntR"/>
</dbReference>
<proteinExistence type="inferred from homology"/>
<dbReference type="EMBL" id="AP027272">
    <property type="protein sequence ID" value="BDX06619.1"/>
    <property type="molecule type" value="Genomic_DNA"/>
</dbReference>
<dbReference type="PANTHER" id="PTHR46577:SF2">
    <property type="entry name" value="TRANSCRIPTIONAL REGULATORY PROTEIN"/>
    <property type="match status" value="1"/>
</dbReference>
<dbReference type="Gene3D" id="1.10.10.10">
    <property type="entry name" value="Winged helix-like DNA-binding domain superfamily/Winged helix DNA-binding domain"/>
    <property type="match status" value="1"/>
</dbReference>
<keyword evidence="8" id="KW-1185">Reference proteome</keyword>
<evidence type="ECO:0000256" key="4">
    <source>
        <dbReference type="ARBA" id="ARBA00023125"/>
    </source>
</evidence>
<dbReference type="GO" id="GO:0030170">
    <property type="term" value="F:pyridoxal phosphate binding"/>
    <property type="evidence" value="ECO:0007669"/>
    <property type="project" value="InterPro"/>
</dbReference>
<dbReference type="CDD" id="cd07377">
    <property type="entry name" value="WHTH_GntR"/>
    <property type="match status" value="1"/>
</dbReference>
<accession>A0AA48KSL9</accession>
<keyword evidence="5" id="KW-0804">Transcription</keyword>
<dbReference type="InterPro" id="IPR004839">
    <property type="entry name" value="Aminotransferase_I/II_large"/>
</dbReference>
<dbReference type="Gene3D" id="3.90.1150.10">
    <property type="entry name" value="Aspartate Aminotransferase, domain 1"/>
    <property type="match status" value="1"/>
</dbReference>
<protein>
    <submittedName>
        <fullName evidence="7">Transcriptional regulator</fullName>
    </submittedName>
</protein>
<keyword evidence="4" id="KW-0238">DNA-binding</keyword>
<dbReference type="GO" id="GO:0003677">
    <property type="term" value="F:DNA binding"/>
    <property type="evidence" value="ECO:0007669"/>
    <property type="project" value="UniProtKB-KW"/>
</dbReference>
<evidence type="ECO:0000256" key="2">
    <source>
        <dbReference type="ARBA" id="ARBA00022898"/>
    </source>
</evidence>
<dbReference type="AlphaFoldDB" id="A0AA48KSL9"/>
<keyword evidence="2" id="KW-0663">Pyridoxal phosphate</keyword>
<evidence type="ECO:0000256" key="1">
    <source>
        <dbReference type="ARBA" id="ARBA00005384"/>
    </source>
</evidence>
<dbReference type="RefSeq" id="WP_338292631.1">
    <property type="nucleotide sequence ID" value="NZ_AP027272.1"/>
</dbReference>
<dbReference type="Proteomes" id="UP001333710">
    <property type="component" value="Chromosome"/>
</dbReference>
<dbReference type="InterPro" id="IPR036390">
    <property type="entry name" value="WH_DNA-bd_sf"/>
</dbReference>
<dbReference type="SUPFAM" id="SSF53383">
    <property type="entry name" value="PLP-dependent transferases"/>
    <property type="match status" value="1"/>
</dbReference>
<feature type="domain" description="HTH gntR-type" evidence="6">
    <location>
        <begin position="1"/>
        <end position="69"/>
    </location>
</feature>
<evidence type="ECO:0000313" key="8">
    <source>
        <dbReference type="Proteomes" id="UP001333710"/>
    </source>
</evidence>
<keyword evidence="3" id="KW-0805">Transcription regulation</keyword>
<name>A0AA48KSL9_9ALTE</name>
<dbReference type="Pfam" id="PF00155">
    <property type="entry name" value="Aminotran_1_2"/>
    <property type="match status" value="1"/>
</dbReference>
<dbReference type="SMART" id="SM00345">
    <property type="entry name" value="HTH_GNTR"/>
    <property type="match status" value="1"/>
</dbReference>
<sequence length="471" mass="52350">MKKYQQIAQELEAAITKGVYCPGDKLPSIRRLADDLKVAKNTVIAALYQLESKNLIEAQPKSGFTVCSVIHPNPPESPEFETISPAIVQTPELLREIITKGAAFDIKPDETPEPENRLISKLYRLINKTMRKNSARNVSYYDEPEGAVVLREQIARHYSKVGVSLNRNQIAISGGCQHALFMALMATCKPGDNVVIESPGFYGVIQLLDELGLNAIEVPCHNISGIDVNTLQRVVSEYDVRACVVTPAFSTPTGACMPDEAKQTLALLAEEYDFAVIEDDIYGDLGFHFRPKPIKHFDNHERVILCGSFSKSLSRELRVGWISGARWHNAICRLKLVTLLASNSSVQLALAEFMASGDYQRYLKQRVQQLEQNRNALLSYLQNQGPEEIQYTSPIGGLCIWVKLPAQLDTVSLYHKALEQGIVLAPGALFTSHNDFSNYLRLSFCHPLTESRAQALKILMLLTEFGASVSV</sequence>
<reference evidence="7" key="1">
    <citation type="submission" date="2023-01" db="EMBL/GenBank/DDBJ databases">
        <title>Complete genome sequence of Planctobacterium marinum strain Dej080120_11.</title>
        <authorList>
            <person name="Ueki S."/>
            <person name="Maruyama F."/>
        </authorList>
    </citation>
    <scope>NUCLEOTIDE SEQUENCE</scope>
    <source>
        <strain evidence="7">Dej080120_11</strain>
    </source>
</reference>
<dbReference type="SUPFAM" id="SSF46785">
    <property type="entry name" value="Winged helix' DNA-binding domain"/>
    <property type="match status" value="1"/>
</dbReference>